<keyword evidence="3" id="KW-1185">Reference proteome</keyword>
<dbReference type="Proteomes" id="UP000544331">
    <property type="component" value="Unassembled WGS sequence"/>
</dbReference>
<feature type="region of interest" description="Disordered" evidence="1">
    <location>
        <begin position="78"/>
        <end position="116"/>
    </location>
</feature>
<dbReference type="EMBL" id="JAAOAN010000039">
    <property type="protein sequence ID" value="KAF5724317.1"/>
    <property type="molecule type" value="Genomic_DNA"/>
</dbReference>
<dbReference type="OrthoDB" id="5104240at2759"/>
<reference evidence="2 3" key="1">
    <citation type="submission" date="2020-05" db="EMBL/GenBank/DDBJ databases">
        <title>Identification and distribution of gene clusters putatively required for synthesis of sphingolipid metabolism inhibitors in phylogenetically diverse species of the filamentous fungus Fusarium.</title>
        <authorList>
            <person name="Kim H.-S."/>
            <person name="Busman M."/>
            <person name="Brown D.W."/>
            <person name="Divon H."/>
            <person name="Uhlig S."/>
            <person name="Proctor R.H."/>
        </authorList>
    </citation>
    <scope>NUCLEOTIDE SEQUENCE [LARGE SCALE GENOMIC DNA]</scope>
    <source>
        <strain evidence="2 3">NRRL 66235</strain>
    </source>
</reference>
<dbReference type="AlphaFoldDB" id="A0A8H6DQX2"/>
<feature type="compositionally biased region" description="Polar residues" evidence="1">
    <location>
        <begin position="83"/>
        <end position="102"/>
    </location>
</feature>
<sequence>MDMQQVYIDNEHKDFDELSEQAKLAITQDWNKKKKKLGENGTCVTGSTLRTNEIDLDKLSESGRHKLAARMGPTRGEWDRSEFASSSVNGGSVTHSHKSSQVGFGDVTSGPQTQRAPAVSALRTRGQRVPRNLGGGPFASGFRPIPKPPAATSAFVPATTTGIGGFVPGPKAPTGISGFPPAPKAPTATGGLVPATTTGVSGFVPGPKAPSAISATTTVVRDPSVNQGKATTALSPKVVNDASQLGTGSLEQTNEQFKELIDEMAALQQV</sequence>
<evidence type="ECO:0000256" key="1">
    <source>
        <dbReference type="SAM" id="MobiDB-lite"/>
    </source>
</evidence>
<comment type="caution">
    <text evidence="2">The sequence shown here is derived from an EMBL/GenBank/DDBJ whole genome shotgun (WGS) entry which is preliminary data.</text>
</comment>
<evidence type="ECO:0000313" key="3">
    <source>
        <dbReference type="Proteomes" id="UP000544331"/>
    </source>
</evidence>
<evidence type="ECO:0000313" key="2">
    <source>
        <dbReference type="EMBL" id="KAF5724317.1"/>
    </source>
</evidence>
<gene>
    <name evidence="2" type="ORF">FMUND_963</name>
</gene>
<protein>
    <submittedName>
        <fullName evidence="2">Uncharacterized protein</fullName>
    </submittedName>
</protein>
<name>A0A8H6DQX2_9HYPO</name>
<accession>A0A8H6DQX2</accession>
<organism evidence="2 3">
    <name type="scientific">Fusarium mundagurra</name>
    <dbReference type="NCBI Taxonomy" id="1567541"/>
    <lineage>
        <taxon>Eukaryota</taxon>
        <taxon>Fungi</taxon>
        <taxon>Dikarya</taxon>
        <taxon>Ascomycota</taxon>
        <taxon>Pezizomycotina</taxon>
        <taxon>Sordariomycetes</taxon>
        <taxon>Hypocreomycetidae</taxon>
        <taxon>Hypocreales</taxon>
        <taxon>Nectriaceae</taxon>
        <taxon>Fusarium</taxon>
        <taxon>Fusarium fujikuroi species complex</taxon>
    </lineage>
</organism>
<proteinExistence type="predicted"/>